<evidence type="ECO:0000256" key="3">
    <source>
        <dbReference type="ARBA" id="ARBA00022840"/>
    </source>
</evidence>
<evidence type="ECO:0000256" key="2">
    <source>
        <dbReference type="ARBA" id="ARBA00022741"/>
    </source>
</evidence>
<dbReference type="PANTHER" id="PTHR43875:SF1">
    <property type="entry name" value="OSMOPROTECTIVE COMPOUNDS UPTAKE ATP-BINDING PROTEIN GGTA"/>
    <property type="match status" value="1"/>
</dbReference>
<organism evidence="5 6">
    <name type="scientific">Paenibacillus spongiae</name>
    <dbReference type="NCBI Taxonomy" id="2909671"/>
    <lineage>
        <taxon>Bacteria</taxon>
        <taxon>Bacillati</taxon>
        <taxon>Bacillota</taxon>
        <taxon>Bacilli</taxon>
        <taxon>Bacillales</taxon>
        <taxon>Paenibacillaceae</taxon>
        <taxon>Paenibacillus</taxon>
    </lineage>
</organism>
<dbReference type="InterPro" id="IPR003593">
    <property type="entry name" value="AAA+_ATPase"/>
</dbReference>
<dbReference type="Gene3D" id="3.40.50.300">
    <property type="entry name" value="P-loop containing nucleotide triphosphate hydrolases"/>
    <property type="match status" value="1"/>
</dbReference>
<dbReference type="NCBIfam" id="NF008653">
    <property type="entry name" value="PRK11650.1"/>
    <property type="match status" value="1"/>
</dbReference>
<dbReference type="InterPro" id="IPR017871">
    <property type="entry name" value="ABC_transporter-like_CS"/>
</dbReference>
<name>A0ABY5S9Y5_9BACL</name>
<protein>
    <submittedName>
        <fullName evidence="5">ABC transporter ATP-binding protein</fullName>
    </submittedName>
</protein>
<gene>
    <name evidence="5" type="ORF">L1F29_28670</name>
</gene>
<dbReference type="PROSITE" id="PS50893">
    <property type="entry name" value="ABC_TRANSPORTER_2"/>
    <property type="match status" value="1"/>
</dbReference>
<dbReference type="InterPro" id="IPR015855">
    <property type="entry name" value="ABC_transpr_MalK-like"/>
</dbReference>
<dbReference type="InterPro" id="IPR008995">
    <property type="entry name" value="Mo/tungstate-bd_C_term_dom"/>
</dbReference>
<dbReference type="SUPFAM" id="SSF52540">
    <property type="entry name" value="P-loop containing nucleoside triphosphate hydrolases"/>
    <property type="match status" value="1"/>
</dbReference>
<sequence length="373" mass="42850">MAKILFNHVYKRYGKFKELAVNDFNLEVEDQEFLVFVGSSGCGKSTTLRMLAGLEEISEGEIYIGDTIVNDIPPKDRDISMVFQNYALYPNMTVFENIAFGLRLRKVPKHEIELSVKRAARVLEIENFLERKPKELSGGQRQRVALGRAIVRTPQAFLMDEPLSNLDAKLRVQMRTELINLHKKIGVTIIYVTHDQVEAMTMGNRIVVMEKGVIQQVDTPENVYNKPANLFVANFIGNPPMNFISGRLQENDGILEFHTNRFALRIQEKQAYQLRNRHQMADKTVVMGIRPEHISFEEIALQAYEHSVINGVLQINEFIGSDRYYHMDIGISKMVTARAHPRYHFDEGSRAVFAVDMNKALFFHKDTEKLLTD</sequence>
<accession>A0ABY5S9Y5</accession>
<dbReference type="PROSITE" id="PS00211">
    <property type="entry name" value="ABC_TRANSPORTER_1"/>
    <property type="match status" value="1"/>
</dbReference>
<dbReference type="InterPro" id="IPR040582">
    <property type="entry name" value="OB_MalK-like"/>
</dbReference>
<dbReference type="RefSeq" id="WP_258385444.1">
    <property type="nucleotide sequence ID" value="NZ_CP091430.1"/>
</dbReference>
<dbReference type="Proteomes" id="UP001057877">
    <property type="component" value="Chromosome"/>
</dbReference>
<keyword evidence="3 5" id="KW-0067">ATP-binding</keyword>
<dbReference type="InterPro" id="IPR027417">
    <property type="entry name" value="P-loop_NTPase"/>
</dbReference>
<dbReference type="GO" id="GO:0005524">
    <property type="term" value="F:ATP binding"/>
    <property type="evidence" value="ECO:0007669"/>
    <property type="project" value="UniProtKB-KW"/>
</dbReference>
<keyword evidence="2" id="KW-0547">Nucleotide-binding</keyword>
<reference evidence="5" key="1">
    <citation type="submission" date="2022-01" db="EMBL/GenBank/DDBJ databases">
        <title>Paenibacillus spongiae sp. nov., isolated from marine sponge.</title>
        <authorList>
            <person name="Li Z."/>
            <person name="Zhang M."/>
        </authorList>
    </citation>
    <scope>NUCLEOTIDE SEQUENCE</scope>
    <source>
        <strain evidence="5">PHS-Z3</strain>
    </source>
</reference>
<proteinExistence type="predicted"/>
<dbReference type="InterPro" id="IPR003439">
    <property type="entry name" value="ABC_transporter-like_ATP-bd"/>
</dbReference>
<dbReference type="PANTHER" id="PTHR43875">
    <property type="entry name" value="MALTODEXTRIN IMPORT ATP-BINDING PROTEIN MSMX"/>
    <property type="match status" value="1"/>
</dbReference>
<dbReference type="SMART" id="SM00382">
    <property type="entry name" value="AAA"/>
    <property type="match status" value="1"/>
</dbReference>
<feature type="domain" description="ABC transporter" evidence="4">
    <location>
        <begin position="4"/>
        <end position="236"/>
    </location>
</feature>
<dbReference type="CDD" id="cd03301">
    <property type="entry name" value="ABC_MalK_N"/>
    <property type="match status" value="1"/>
</dbReference>
<evidence type="ECO:0000313" key="6">
    <source>
        <dbReference type="Proteomes" id="UP001057877"/>
    </source>
</evidence>
<dbReference type="Pfam" id="PF00005">
    <property type="entry name" value="ABC_tran"/>
    <property type="match status" value="1"/>
</dbReference>
<dbReference type="EMBL" id="CP091430">
    <property type="protein sequence ID" value="UVI29355.1"/>
    <property type="molecule type" value="Genomic_DNA"/>
</dbReference>
<keyword evidence="1" id="KW-0813">Transport</keyword>
<dbReference type="Gene3D" id="2.40.50.140">
    <property type="entry name" value="Nucleic acid-binding proteins"/>
    <property type="match status" value="1"/>
</dbReference>
<evidence type="ECO:0000256" key="1">
    <source>
        <dbReference type="ARBA" id="ARBA00022448"/>
    </source>
</evidence>
<evidence type="ECO:0000313" key="5">
    <source>
        <dbReference type="EMBL" id="UVI29355.1"/>
    </source>
</evidence>
<dbReference type="Gene3D" id="2.40.50.100">
    <property type="match status" value="1"/>
</dbReference>
<dbReference type="InterPro" id="IPR012340">
    <property type="entry name" value="NA-bd_OB-fold"/>
</dbReference>
<dbReference type="InterPro" id="IPR047641">
    <property type="entry name" value="ABC_transpr_MalK/UgpC-like"/>
</dbReference>
<dbReference type="SUPFAM" id="SSF50331">
    <property type="entry name" value="MOP-like"/>
    <property type="match status" value="1"/>
</dbReference>
<dbReference type="Pfam" id="PF17912">
    <property type="entry name" value="OB_MalK"/>
    <property type="match status" value="1"/>
</dbReference>
<keyword evidence="6" id="KW-1185">Reference proteome</keyword>
<evidence type="ECO:0000259" key="4">
    <source>
        <dbReference type="PROSITE" id="PS50893"/>
    </source>
</evidence>